<evidence type="ECO:0000313" key="2">
    <source>
        <dbReference type="Proteomes" id="UP001156702"/>
    </source>
</evidence>
<gene>
    <name evidence="1" type="ORF">GCM10007923_03730</name>
</gene>
<protein>
    <submittedName>
        <fullName evidence="1">Uncharacterized protein</fullName>
    </submittedName>
</protein>
<proteinExistence type="predicted"/>
<name>A0ABQ5Z8N8_9HYPH</name>
<dbReference type="EMBL" id="BSOP01000004">
    <property type="protein sequence ID" value="GLR49168.1"/>
    <property type="molecule type" value="Genomic_DNA"/>
</dbReference>
<evidence type="ECO:0000313" key="1">
    <source>
        <dbReference type="EMBL" id="GLR49168.1"/>
    </source>
</evidence>
<sequence>MVISLLTREINPKRSPPFDFDQVKAGMSALGFDNSQEALFCREAARFMFTTACGSTAVLRRGAAGRKEKPTWKFAAKISITPTFLSCAAPARHAMAACAAR</sequence>
<comment type="caution">
    <text evidence="1">The sequence shown here is derived from an EMBL/GenBank/DDBJ whole genome shotgun (WGS) entry which is preliminary data.</text>
</comment>
<organism evidence="1 2">
    <name type="scientific">Shinella yambaruensis</name>
    <dbReference type="NCBI Taxonomy" id="415996"/>
    <lineage>
        <taxon>Bacteria</taxon>
        <taxon>Pseudomonadati</taxon>
        <taxon>Pseudomonadota</taxon>
        <taxon>Alphaproteobacteria</taxon>
        <taxon>Hyphomicrobiales</taxon>
        <taxon>Rhizobiaceae</taxon>
        <taxon>Shinella</taxon>
    </lineage>
</organism>
<accession>A0ABQ5Z8N8</accession>
<keyword evidence="2" id="KW-1185">Reference proteome</keyword>
<dbReference type="Proteomes" id="UP001156702">
    <property type="component" value="Unassembled WGS sequence"/>
</dbReference>
<reference evidence="2" key="1">
    <citation type="journal article" date="2019" name="Int. J. Syst. Evol. Microbiol.">
        <title>The Global Catalogue of Microorganisms (GCM) 10K type strain sequencing project: providing services to taxonomists for standard genome sequencing and annotation.</title>
        <authorList>
            <consortium name="The Broad Institute Genomics Platform"/>
            <consortium name="The Broad Institute Genome Sequencing Center for Infectious Disease"/>
            <person name="Wu L."/>
            <person name="Ma J."/>
        </authorList>
    </citation>
    <scope>NUCLEOTIDE SEQUENCE [LARGE SCALE GENOMIC DNA]</scope>
    <source>
        <strain evidence="2">NBRC 102122</strain>
    </source>
</reference>